<feature type="region of interest" description="Disordered" evidence="2">
    <location>
        <begin position="136"/>
        <end position="161"/>
    </location>
</feature>
<dbReference type="Proteomes" id="UP000834106">
    <property type="component" value="Chromosome 13"/>
</dbReference>
<dbReference type="InterPro" id="IPR039539">
    <property type="entry name" value="Ras_GTPase_bind_prot"/>
</dbReference>
<evidence type="ECO:0000313" key="4">
    <source>
        <dbReference type="EMBL" id="CAI9774396.1"/>
    </source>
</evidence>
<dbReference type="InterPro" id="IPR035979">
    <property type="entry name" value="RBD_domain_sf"/>
</dbReference>
<accession>A0AAD1ZUB4</accession>
<evidence type="ECO:0000256" key="1">
    <source>
        <dbReference type="PROSITE-ProRule" id="PRU00176"/>
    </source>
</evidence>
<dbReference type="GO" id="GO:0005829">
    <property type="term" value="C:cytosol"/>
    <property type="evidence" value="ECO:0007669"/>
    <property type="project" value="TreeGrafter"/>
</dbReference>
<dbReference type="GO" id="GO:0003729">
    <property type="term" value="F:mRNA binding"/>
    <property type="evidence" value="ECO:0007669"/>
    <property type="project" value="TreeGrafter"/>
</dbReference>
<keyword evidence="1" id="KW-0694">RNA-binding</keyword>
<dbReference type="CDD" id="cd00590">
    <property type="entry name" value="RRM_SF"/>
    <property type="match status" value="1"/>
</dbReference>
<dbReference type="Gene3D" id="3.30.70.330">
    <property type="match status" value="1"/>
</dbReference>
<dbReference type="EMBL" id="OU503048">
    <property type="protein sequence ID" value="CAI9774396.1"/>
    <property type="molecule type" value="Genomic_DNA"/>
</dbReference>
<organism evidence="4 5">
    <name type="scientific">Fraxinus pennsylvanica</name>
    <dbReference type="NCBI Taxonomy" id="56036"/>
    <lineage>
        <taxon>Eukaryota</taxon>
        <taxon>Viridiplantae</taxon>
        <taxon>Streptophyta</taxon>
        <taxon>Embryophyta</taxon>
        <taxon>Tracheophyta</taxon>
        <taxon>Spermatophyta</taxon>
        <taxon>Magnoliopsida</taxon>
        <taxon>eudicotyledons</taxon>
        <taxon>Gunneridae</taxon>
        <taxon>Pentapetalae</taxon>
        <taxon>asterids</taxon>
        <taxon>lamiids</taxon>
        <taxon>Lamiales</taxon>
        <taxon>Oleaceae</taxon>
        <taxon>Oleeae</taxon>
        <taxon>Fraxinus</taxon>
    </lineage>
</organism>
<keyword evidence="5" id="KW-1185">Reference proteome</keyword>
<reference evidence="4" key="1">
    <citation type="submission" date="2023-05" db="EMBL/GenBank/DDBJ databases">
        <authorList>
            <person name="Huff M."/>
        </authorList>
    </citation>
    <scope>NUCLEOTIDE SEQUENCE</scope>
</reference>
<dbReference type="InterPro" id="IPR012677">
    <property type="entry name" value="Nucleotide-bd_a/b_plait_sf"/>
</dbReference>
<dbReference type="SMART" id="SM00360">
    <property type="entry name" value="RRM"/>
    <property type="match status" value="1"/>
</dbReference>
<dbReference type="PANTHER" id="PTHR10693">
    <property type="entry name" value="RAS GTPASE-ACTIVATING PROTEIN-BINDING PROTEIN"/>
    <property type="match status" value="1"/>
</dbReference>
<feature type="domain" description="RRM" evidence="3">
    <location>
        <begin position="61"/>
        <end position="138"/>
    </location>
</feature>
<dbReference type="Pfam" id="PF00076">
    <property type="entry name" value="RRM_1"/>
    <property type="match status" value="1"/>
</dbReference>
<sequence length="171" mass="18609">MSTEKAIISSMLFWTCTQPASNWYQASQPSVQQSNPVASGVPDAGLDLIDNDLLQEEGESRSVYVKNLPSSVTSLDILQEFKNFGKIKHDGFFLKNRHDTGVCYAFVEFEDVQGARNAIKASPVQLAGRTFYIERGPNNSSASRGGRRGRGRFGGKTSAGTTLRFHGLGGT</sequence>
<dbReference type="PROSITE" id="PS50102">
    <property type="entry name" value="RRM"/>
    <property type="match status" value="1"/>
</dbReference>
<evidence type="ECO:0000259" key="3">
    <source>
        <dbReference type="PROSITE" id="PS50102"/>
    </source>
</evidence>
<proteinExistence type="predicted"/>
<protein>
    <recommendedName>
        <fullName evidence="3">RRM domain-containing protein</fullName>
    </recommendedName>
</protein>
<dbReference type="AlphaFoldDB" id="A0AAD1ZUB4"/>
<dbReference type="GO" id="GO:1990904">
    <property type="term" value="C:ribonucleoprotein complex"/>
    <property type="evidence" value="ECO:0007669"/>
    <property type="project" value="TreeGrafter"/>
</dbReference>
<dbReference type="PANTHER" id="PTHR10693:SF29">
    <property type="entry name" value="GB|AAD20086.1"/>
    <property type="match status" value="1"/>
</dbReference>
<name>A0AAD1ZUB4_9LAMI</name>
<dbReference type="SUPFAM" id="SSF54928">
    <property type="entry name" value="RNA-binding domain, RBD"/>
    <property type="match status" value="1"/>
</dbReference>
<gene>
    <name evidence="4" type="ORF">FPE_LOCUS21826</name>
</gene>
<evidence type="ECO:0000256" key="2">
    <source>
        <dbReference type="SAM" id="MobiDB-lite"/>
    </source>
</evidence>
<dbReference type="InterPro" id="IPR000504">
    <property type="entry name" value="RRM_dom"/>
</dbReference>
<evidence type="ECO:0000313" key="5">
    <source>
        <dbReference type="Proteomes" id="UP000834106"/>
    </source>
</evidence>